<evidence type="ECO:0000313" key="3">
    <source>
        <dbReference type="Proteomes" id="UP000887574"/>
    </source>
</evidence>
<sequence length="219" mass="24775">MASRKRKNVSGDDLKAEEELESKLIGIVFLYPILWDMAIRSKDEVAVIWKNLRKYYRTQKDKKASGSAAMLQAKWVHYDRMNFLDASLDVRESHSSTLDTVSSGIGNFDIVERDEIEVESDELSEKSQSHLIGKEAKEKNGCRDSSSPKKKLKPVDSLDATIKSLASSLVAQRPVSALALLVDETIKKLEDTGNRKVVREFKNGINKEIEMAYDFLDDF</sequence>
<dbReference type="Pfam" id="PF10545">
    <property type="entry name" value="MADF_DNA_bdg"/>
    <property type="match status" value="1"/>
</dbReference>
<feature type="region of interest" description="Disordered" evidence="1">
    <location>
        <begin position="119"/>
        <end position="153"/>
    </location>
</feature>
<feature type="compositionally biased region" description="Basic and acidic residues" evidence="1">
    <location>
        <begin position="123"/>
        <end position="142"/>
    </location>
</feature>
<keyword evidence="3" id="KW-1185">Reference proteome</keyword>
<dbReference type="InterPro" id="IPR006578">
    <property type="entry name" value="MADF-dom"/>
</dbReference>
<feature type="domain" description="MADF" evidence="2">
    <location>
        <begin position="42"/>
        <end position="84"/>
    </location>
</feature>
<evidence type="ECO:0000259" key="2">
    <source>
        <dbReference type="Pfam" id="PF10545"/>
    </source>
</evidence>
<dbReference type="Proteomes" id="UP000887574">
    <property type="component" value="Unplaced"/>
</dbReference>
<dbReference type="AlphaFoldDB" id="A0A915DKF4"/>
<reference evidence="4" key="1">
    <citation type="submission" date="2022-11" db="UniProtKB">
        <authorList>
            <consortium name="WormBaseParasite"/>
        </authorList>
    </citation>
    <scope>IDENTIFICATION</scope>
</reference>
<name>A0A915DKF4_9BILA</name>
<proteinExistence type="predicted"/>
<accession>A0A915DKF4</accession>
<organism evidence="3 4">
    <name type="scientific">Ditylenchus dipsaci</name>
    <dbReference type="NCBI Taxonomy" id="166011"/>
    <lineage>
        <taxon>Eukaryota</taxon>
        <taxon>Metazoa</taxon>
        <taxon>Ecdysozoa</taxon>
        <taxon>Nematoda</taxon>
        <taxon>Chromadorea</taxon>
        <taxon>Rhabditida</taxon>
        <taxon>Tylenchina</taxon>
        <taxon>Tylenchomorpha</taxon>
        <taxon>Sphaerularioidea</taxon>
        <taxon>Anguinidae</taxon>
        <taxon>Anguininae</taxon>
        <taxon>Ditylenchus</taxon>
    </lineage>
</organism>
<protein>
    <submittedName>
        <fullName evidence="4">MADF domain-containing protein</fullName>
    </submittedName>
</protein>
<dbReference type="WBParaSite" id="jg20480">
    <property type="protein sequence ID" value="jg20480"/>
    <property type="gene ID" value="jg20480"/>
</dbReference>
<evidence type="ECO:0000313" key="4">
    <source>
        <dbReference type="WBParaSite" id="jg20480"/>
    </source>
</evidence>
<evidence type="ECO:0000256" key="1">
    <source>
        <dbReference type="SAM" id="MobiDB-lite"/>
    </source>
</evidence>